<evidence type="ECO:0000313" key="8">
    <source>
        <dbReference type="EMBL" id="GAA0148567.1"/>
    </source>
</evidence>
<dbReference type="GO" id="GO:0043565">
    <property type="term" value="F:sequence-specific DNA binding"/>
    <property type="evidence" value="ECO:0007669"/>
    <property type="project" value="InterPro"/>
</dbReference>
<dbReference type="FunFam" id="2.20.25.80:FF:000003">
    <property type="entry name" value="WRKY transcription factor 57"/>
    <property type="match status" value="1"/>
</dbReference>
<feature type="region of interest" description="Disordered" evidence="6">
    <location>
        <begin position="77"/>
        <end position="100"/>
    </location>
</feature>
<keyword evidence="9" id="KW-1185">Reference proteome</keyword>
<comment type="subcellular location">
    <subcellularLocation>
        <location evidence="1">Nucleus</location>
    </subcellularLocation>
</comment>
<dbReference type="InterPro" id="IPR036576">
    <property type="entry name" value="WRKY_dom_sf"/>
</dbReference>
<gene>
    <name evidence="8" type="ORF">LIER_07971</name>
</gene>
<keyword evidence="4" id="KW-0804">Transcription</keyword>
<dbReference type="InterPro" id="IPR003657">
    <property type="entry name" value="WRKY_dom"/>
</dbReference>
<comment type="caution">
    <text evidence="8">The sequence shown here is derived from an EMBL/GenBank/DDBJ whole genome shotgun (WGS) entry which is preliminary data.</text>
</comment>
<dbReference type="Gene3D" id="2.20.25.80">
    <property type="entry name" value="WRKY domain"/>
    <property type="match status" value="1"/>
</dbReference>
<evidence type="ECO:0000256" key="1">
    <source>
        <dbReference type="ARBA" id="ARBA00004123"/>
    </source>
</evidence>
<feature type="region of interest" description="Disordered" evidence="6">
    <location>
        <begin position="156"/>
        <end position="186"/>
    </location>
</feature>
<proteinExistence type="predicted"/>
<reference evidence="8 9" key="1">
    <citation type="submission" date="2024-01" db="EMBL/GenBank/DDBJ databases">
        <title>The complete chloroplast genome sequence of Lithospermum erythrorhizon: insights into the phylogenetic relationship among Boraginaceae species and the maternal lineages of purple gromwells.</title>
        <authorList>
            <person name="Okada T."/>
            <person name="Watanabe K."/>
        </authorList>
    </citation>
    <scope>NUCLEOTIDE SEQUENCE [LARGE SCALE GENOMIC DNA]</scope>
</reference>
<evidence type="ECO:0000256" key="4">
    <source>
        <dbReference type="ARBA" id="ARBA00023163"/>
    </source>
</evidence>
<dbReference type="GO" id="GO:0003700">
    <property type="term" value="F:DNA-binding transcription factor activity"/>
    <property type="evidence" value="ECO:0007669"/>
    <property type="project" value="InterPro"/>
</dbReference>
<evidence type="ECO:0000256" key="5">
    <source>
        <dbReference type="ARBA" id="ARBA00023242"/>
    </source>
</evidence>
<accession>A0AAV3PA40</accession>
<dbReference type="InterPro" id="IPR044810">
    <property type="entry name" value="WRKY_plant"/>
</dbReference>
<sequence length="186" mass="21103">MDDDERTPFDANNSSFTTLLNSHQLESGYYEESESNNFEVSDLLEFVSNECSYEYQPIPTSQTTPMIILPEFSQNPDNLATGSSTNSGVGGNRETTTKKRFAFRTKSQVEILDDGFKWRKYGKKMVKNSPNPRNYYRCSVDGCKVKKRVERDKDDPTYIITTYEGTHTHPSPGEVTDLTNNPPTIA</sequence>
<dbReference type="Pfam" id="PF03106">
    <property type="entry name" value="WRKY"/>
    <property type="match status" value="1"/>
</dbReference>
<organism evidence="8 9">
    <name type="scientific">Lithospermum erythrorhizon</name>
    <name type="common">Purple gromwell</name>
    <name type="synonym">Lithospermum officinale var. erythrorhizon</name>
    <dbReference type="NCBI Taxonomy" id="34254"/>
    <lineage>
        <taxon>Eukaryota</taxon>
        <taxon>Viridiplantae</taxon>
        <taxon>Streptophyta</taxon>
        <taxon>Embryophyta</taxon>
        <taxon>Tracheophyta</taxon>
        <taxon>Spermatophyta</taxon>
        <taxon>Magnoliopsida</taxon>
        <taxon>eudicotyledons</taxon>
        <taxon>Gunneridae</taxon>
        <taxon>Pentapetalae</taxon>
        <taxon>asterids</taxon>
        <taxon>lamiids</taxon>
        <taxon>Boraginales</taxon>
        <taxon>Boraginaceae</taxon>
        <taxon>Boraginoideae</taxon>
        <taxon>Lithospermeae</taxon>
        <taxon>Lithospermum</taxon>
    </lineage>
</organism>
<dbReference type="SMART" id="SM00774">
    <property type="entry name" value="WRKY"/>
    <property type="match status" value="1"/>
</dbReference>
<dbReference type="SUPFAM" id="SSF118290">
    <property type="entry name" value="WRKY DNA-binding domain"/>
    <property type="match status" value="1"/>
</dbReference>
<name>A0AAV3PA40_LITER</name>
<feature type="compositionally biased region" description="Polar residues" evidence="6">
    <location>
        <begin position="177"/>
        <end position="186"/>
    </location>
</feature>
<keyword evidence="3 8" id="KW-0238">DNA-binding</keyword>
<evidence type="ECO:0000256" key="6">
    <source>
        <dbReference type="SAM" id="MobiDB-lite"/>
    </source>
</evidence>
<feature type="domain" description="WRKY" evidence="7">
    <location>
        <begin position="107"/>
        <end position="172"/>
    </location>
</feature>
<dbReference type="AlphaFoldDB" id="A0AAV3PA40"/>
<dbReference type="GO" id="GO:0005634">
    <property type="term" value="C:nucleus"/>
    <property type="evidence" value="ECO:0007669"/>
    <property type="project" value="UniProtKB-SubCell"/>
</dbReference>
<dbReference type="Proteomes" id="UP001454036">
    <property type="component" value="Unassembled WGS sequence"/>
</dbReference>
<dbReference type="PROSITE" id="PS50811">
    <property type="entry name" value="WRKY"/>
    <property type="match status" value="1"/>
</dbReference>
<evidence type="ECO:0000259" key="7">
    <source>
        <dbReference type="PROSITE" id="PS50811"/>
    </source>
</evidence>
<keyword evidence="2" id="KW-0805">Transcription regulation</keyword>
<dbReference type="PANTHER" id="PTHR31221">
    <property type="entry name" value="WRKY TRANSCRIPTION FACTOR PROTEIN 1-RELATED"/>
    <property type="match status" value="1"/>
</dbReference>
<evidence type="ECO:0000256" key="3">
    <source>
        <dbReference type="ARBA" id="ARBA00023125"/>
    </source>
</evidence>
<dbReference type="EMBL" id="BAABME010001257">
    <property type="protein sequence ID" value="GAA0148567.1"/>
    <property type="molecule type" value="Genomic_DNA"/>
</dbReference>
<evidence type="ECO:0000313" key="9">
    <source>
        <dbReference type="Proteomes" id="UP001454036"/>
    </source>
</evidence>
<keyword evidence="5" id="KW-0539">Nucleus</keyword>
<dbReference type="PANTHER" id="PTHR31221:SF112">
    <property type="entry name" value="WRKY TRANSCRIPTION FACTOR 50-RELATED"/>
    <property type="match status" value="1"/>
</dbReference>
<feature type="compositionally biased region" description="Polar residues" evidence="6">
    <location>
        <begin position="159"/>
        <end position="169"/>
    </location>
</feature>
<protein>
    <submittedName>
        <fullName evidence="8">DNA-binding transcription factor</fullName>
    </submittedName>
</protein>
<evidence type="ECO:0000256" key="2">
    <source>
        <dbReference type="ARBA" id="ARBA00023015"/>
    </source>
</evidence>